<evidence type="ECO:0000313" key="4">
    <source>
        <dbReference type="EMBL" id="GET46516.1"/>
    </source>
</evidence>
<comment type="similarity">
    <text evidence="1">Belongs to the nitroreductase family.</text>
</comment>
<sequence>MKFLTLAKNQYTTKIYRNEKISADKIAELQQILRLSPSSINSQPWQFVFVSDEKIKNQLAEVSMMNRERIMQCSHLIVFTVIDEIADFEKQIESSLPEGAVNYYKQFVKMKSETEIKSWLKCQVYLSLGFFLSACFSMGIDSTPMEGILPKEYDRILGIEKGYKTLFAVAIGYRDEKDENQPTKKTKQRLPLYKIIKFV</sequence>
<comment type="caution">
    <text evidence="4">The sequence shown here is derived from an EMBL/GenBank/DDBJ whole genome shotgun (WGS) entry which is preliminary data.</text>
</comment>
<dbReference type="PANTHER" id="PTHR43673">
    <property type="entry name" value="NAD(P)H NITROREDUCTASE YDGI-RELATED"/>
    <property type="match status" value="1"/>
</dbReference>
<reference evidence="5" key="1">
    <citation type="journal article" date="2020" name="Int. J. Syst. Evol. Microbiol.">
        <title>Capnocytophaga felis sp. nov. isolated from the feline oral cavity.</title>
        <authorList>
            <person name="Suzuki M."/>
            <person name="Umeda K."/>
            <person name="Kimura M."/>
            <person name="Imaoka K."/>
            <person name="Morikawa S."/>
            <person name="Maeda K."/>
        </authorList>
    </citation>
    <scope>NUCLEOTIDE SEQUENCE [LARGE SCALE GENOMIC DNA]</scope>
    <source>
        <strain evidence="5">KC07070</strain>
    </source>
</reference>
<dbReference type="OrthoDB" id="9809288at2"/>
<dbReference type="Pfam" id="PF00881">
    <property type="entry name" value="Nitroreductase"/>
    <property type="match status" value="1"/>
</dbReference>
<name>A0A5M4BBR5_9FLAO</name>
<feature type="domain" description="Nitroreductase" evidence="3">
    <location>
        <begin position="9"/>
        <end position="173"/>
    </location>
</feature>
<dbReference type="InterPro" id="IPR000415">
    <property type="entry name" value="Nitroreductase-like"/>
</dbReference>
<dbReference type="SUPFAM" id="SSF55469">
    <property type="entry name" value="FMN-dependent nitroreductase-like"/>
    <property type="match status" value="1"/>
</dbReference>
<keyword evidence="2" id="KW-0560">Oxidoreductase</keyword>
<accession>A0A5M4BBR5</accession>
<dbReference type="InterPro" id="IPR029479">
    <property type="entry name" value="Nitroreductase"/>
</dbReference>
<organism evidence="4 5">
    <name type="scientific">Capnocytophaga felis</name>
    <dbReference type="NCBI Taxonomy" id="2267611"/>
    <lineage>
        <taxon>Bacteria</taxon>
        <taxon>Pseudomonadati</taxon>
        <taxon>Bacteroidota</taxon>
        <taxon>Flavobacteriia</taxon>
        <taxon>Flavobacteriales</taxon>
        <taxon>Flavobacteriaceae</taxon>
        <taxon>Capnocytophaga</taxon>
    </lineage>
</organism>
<evidence type="ECO:0000256" key="2">
    <source>
        <dbReference type="ARBA" id="ARBA00023002"/>
    </source>
</evidence>
<dbReference type="GO" id="GO:0016491">
    <property type="term" value="F:oxidoreductase activity"/>
    <property type="evidence" value="ECO:0007669"/>
    <property type="project" value="UniProtKB-KW"/>
</dbReference>
<dbReference type="EMBL" id="BLBC01000011">
    <property type="protein sequence ID" value="GET46516.1"/>
    <property type="molecule type" value="Genomic_DNA"/>
</dbReference>
<dbReference type="RefSeq" id="WP_155285142.1">
    <property type="nucleotide sequence ID" value="NZ_BLBC01000011.1"/>
</dbReference>
<dbReference type="AlphaFoldDB" id="A0A5M4BBR5"/>
<dbReference type="Proteomes" id="UP000398217">
    <property type="component" value="Unassembled WGS sequence"/>
</dbReference>
<evidence type="ECO:0000313" key="5">
    <source>
        <dbReference type="Proteomes" id="UP000398217"/>
    </source>
</evidence>
<evidence type="ECO:0000256" key="1">
    <source>
        <dbReference type="ARBA" id="ARBA00007118"/>
    </source>
</evidence>
<dbReference type="Gene3D" id="3.40.109.10">
    <property type="entry name" value="NADH Oxidase"/>
    <property type="match status" value="1"/>
</dbReference>
<evidence type="ECO:0000259" key="3">
    <source>
        <dbReference type="Pfam" id="PF00881"/>
    </source>
</evidence>
<proteinExistence type="inferred from homology"/>
<dbReference type="PANTHER" id="PTHR43673:SF10">
    <property type="entry name" value="NADH DEHYDROGENASE_NAD(P)H NITROREDUCTASE XCC3605-RELATED"/>
    <property type="match status" value="1"/>
</dbReference>
<gene>
    <name evidence="4" type="ORF">RCZ01_18180</name>
</gene>
<protein>
    <submittedName>
        <fullName evidence="4">Oxygen-insensitive NAD(P)H-dependent nitroreductase NfsB</fullName>
    </submittedName>
</protein>
<keyword evidence="5" id="KW-1185">Reference proteome</keyword>